<keyword evidence="3" id="KW-1185">Reference proteome</keyword>
<dbReference type="InterPro" id="IPR045584">
    <property type="entry name" value="Pilin-like"/>
</dbReference>
<dbReference type="PROSITE" id="PS00409">
    <property type="entry name" value="PROKAR_NTER_METHYL"/>
    <property type="match status" value="1"/>
</dbReference>
<dbReference type="Gene3D" id="3.30.700.10">
    <property type="entry name" value="Glycoprotein, Type 4 Pilin"/>
    <property type="match status" value="1"/>
</dbReference>
<dbReference type="Proteomes" id="UP001319827">
    <property type="component" value="Chromosome"/>
</dbReference>
<dbReference type="NCBIfam" id="TIGR02532">
    <property type="entry name" value="IV_pilin_GFxxxE"/>
    <property type="match status" value="1"/>
</dbReference>
<reference evidence="2 3" key="2">
    <citation type="journal article" date="2021" name="Int. J. Syst. Evol. Microbiol.">
        <title>Isolation and Polyphasic Characterization of Desulfuromonas versatilis sp. Nov., an Electrogenic Bacteria Capable of Versatile Metabolism Isolated from a Graphene Oxide-Reducing Enrichment Culture.</title>
        <authorList>
            <person name="Xie L."/>
            <person name="Yoshida N."/>
            <person name="Ishii S."/>
            <person name="Meng L."/>
        </authorList>
    </citation>
    <scope>NUCLEOTIDE SEQUENCE [LARGE SCALE GENOMIC DNA]</scope>
    <source>
        <strain evidence="2 3">NIT-T3</strain>
    </source>
</reference>
<evidence type="ECO:0000313" key="2">
    <source>
        <dbReference type="EMBL" id="BCR06400.1"/>
    </source>
</evidence>
<keyword evidence="1" id="KW-0472">Membrane</keyword>
<proteinExistence type="predicted"/>
<reference evidence="2 3" key="1">
    <citation type="journal article" date="2016" name="C (Basel)">
        <title>Selective Growth of and Electricity Production by Marine Exoelectrogenic Bacteria in Self-Aggregated Hydrogel of Microbially Reduced Graphene Oxide.</title>
        <authorList>
            <person name="Yoshida N."/>
            <person name="Goto Y."/>
            <person name="Miyata Y."/>
        </authorList>
    </citation>
    <scope>NUCLEOTIDE SEQUENCE [LARGE SCALE GENOMIC DNA]</scope>
    <source>
        <strain evidence="2 3">NIT-T3</strain>
    </source>
</reference>
<keyword evidence="1" id="KW-0812">Transmembrane</keyword>
<protein>
    <recommendedName>
        <fullName evidence="4">Prepilin-type N-terminal cleavage/methylation domain-containing protein</fullName>
    </recommendedName>
</protein>
<feature type="transmembrane region" description="Helical" evidence="1">
    <location>
        <begin position="20"/>
        <end position="46"/>
    </location>
</feature>
<dbReference type="Pfam" id="PF07963">
    <property type="entry name" value="N_methyl"/>
    <property type="match status" value="1"/>
</dbReference>
<dbReference type="InterPro" id="IPR012902">
    <property type="entry name" value="N_methyl_site"/>
</dbReference>
<keyword evidence="1" id="KW-1133">Transmembrane helix</keyword>
<dbReference type="EMBL" id="AP024355">
    <property type="protein sequence ID" value="BCR06400.1"/>
    <property type="molecule type" value="Genomic_DNA"/>
</dbReference>
<organism evidence="2 3">
    <name type="scientific">Desulfuromonas versatilis</name>
    <dbReference type="NCBI Taxonomy" id="2802975"/>
    <lineage>
        <taxon>Bacteria</taxon>
        <taxon>Pseudomonadati</taxon>
        <taxon>Thermodesulfobacteriota</taxon>
        <taxon>Desulfuromonadia</taxon>
        <taxon>Desulfuromonadales</taxon>
        <taxon>Desulfuromonadaceae</taxon>
        <taxon>Desulfuromonas</taxon>
    </lineage>
</organism>
<accession>A0ABN6E218</accession>
<evidence type="ECO:0000256" key="1">
    <source>
        <dbReference type="SAM" id="Phobius"/>
    </source>
</evidence>
<evidence type="ECO:0000313" key="3">
    <source>
        <dbReference type="Proteomes" id="UP001319827"/>
    </source>
</evidence>
<evidence type="ECO:0008006" key="4">
    <source>
        <dbReference type="Google" id="ProtNLM"/>
    </source>
</evidence>
<dbReference type="SUPFAM" id="SSF54523">
    <property type="entry name" value="Pili subunits"/>
    <property type="match status" value="1"/>
</dbReference>
<gene>
    <name evidence="2" type="ORF">DESUT3_34690</name>
</gene>
<name>A0ABN6E218_9BACT</name>
<sequence length="190" mass="20809">MGPYGEPMTSKNRQGGDQRGFTLLELAVVVVVVGILFLVALGRLLGLQVDAERVTMEMQAGALRSALSLQAARYLAQDRPQKLAELVFVNPIEHLVERPKNYLGELDGPDPEGVEGGNWYYDRKKQLLVYRVKNELYFSSAAGGAAAARFRVLPVFDDREDGSPGGSIVGLQLAALETYGWLDESLLRGK</sequence>